<feature type="domain" description="Glycoside hydrolase family 3 C-terminal" evidence="8">
    <location>
        <begin position="405"/>
        <end position="602"/>
    </location>
</feature>
<evidence type="ECO:0000313" key="10">
    <source>
        <dbReference type="Proteomes" id="UP000006251"/>
    </source>
</evidence>
<dbReference type="InterPro" id="IPR017853">
    <property type="entry name" value="GH"/>
</dbReference>
<evidence type="ECO:0000256" key="6">
    <source>
        <dbReference type="ARBA" id="ARBA00023295"/>
    </source>
</evidence>
<dbReference type="RefSeq" id="WP_006008811.1">
    <property type="nucleotide sequence ID" value="NZ_AUAV01000016.1"/>
</dbReference>
<dbReference type="InterPro" id="IPR001764">
    <property type="entry name" value="Glyco_hydro_3_N"/>
</dbReference>
<dbReference type="GO" id="GO:0009251">
    <property type="term" value="P:glucan catabolic process"/>
    <property type="evidence" value="ECO:0007669"/>
    <property type="project" value="TreeGrafter"/>
</dbReference>
<comment type="catalytic activity">
    <reaction evidence="1">
        <text>Hydrolysis of terminal, non-reducing beta-D-glucosyl residues with release of beta-D-glucose.</text>
        <dbReference type="EC" id="3.2.1.21"/>
    </reaction>
</comment>
<dbReference type="PRINTS" id="PR00133">
    <property type="entry name" value="GLHYDRLASE3"/>
</dbReference>
<keyword evidence="4" id="KW-0732">Signal</keyword>
<name>K6ZVH8_9ALTE</name>
<dbReference type="Pfam" id="PF00933">
    <property type="entry name" value="Glyco_hydro_3"/>
    <property type="match status" value="1"/>
</dbReference>
<dbReference type="OrthoDB" id="9781691at2"/>
<evidence type="ECO:0000256" key="2">
    <source>
        <dbReference type="ARBA" id="ARBA00005336"/>
    </source>
</evidence>
<evidence type="ECO:0000256" key="5">
    <source>
        <dbReference type="ARBA" id="ARBA00022801"/>
    </source>
</evidence>
<dbReference type="Pfam" id="PF01915">
    <property type="entry name" value="Glyco_hydro_3_C"/>
    <property type="match status" value="1"/>
</dbReference>
<dbReference type="STRING" id="1121922.GCA_000428905_03019"/>
<dbReference type="Gene3D" id="3.20.20.300">
    <property type="entry name" value="Glycoside hydrolase, family 3, N-terminal domain"/>
    <property type="match status" value="1"/>
</dbReference>
<dbReference type="EMBL" id="BAEQ01000009">
    <property type="protein sequence ID" value="GAC27340.1"/>
    <property type="molecule type" value="Genomic_DNA"/>
</dbReference>
<dbReference type="AlphaFoldDB" id="K6ZVH8"/>
<feature type="domain" description="Glycoside hydrolase family 3 N-terminal" evidence="7">
    <location>
        <begin position="59"/>
        <end position="367"/>
    </location>
</feature>
<dbReference type="SUPFAM" id="SSF52279">
    <property type="entry name" value="Beta-D-glucan exohydrolase, C-terminal domain"/>
    <property type="match status" value="1"/>
</dbReference>
<evidence type="ECO:0000256" key="3">
    <source>
        <dbReference type="ARBA" id="ARBA00012744"/>
    </source>
</evidence>
<reference evidence="10" key="1">
    <citation type="journal article" date="2014" name="Environ. Microbiol.">
        <title>Comparative genomics of the marine bacterial genus Glaciecola reveals the high degree of genomic diversity and genomic characteristic for cold adaptation.</title>
        <authorList>
            <person name="Qin Q.L."/>
            <person name="Xie B.B."/>
            <person name="Yu Y."/>
            <person name="Shu Y.L."/>
            <person name="Rong J.C."/>
            <person name="Zhang Y.J."/>
            <person name="Zhao D.L."/>
            <person name="Chen X.L."/>
            <person name="Zhang X.Y."/>
            <person name="Chen B."/>
            <person name="Zhou B.C."/>
            <person name="Zhang Y.Z."/>
        </authorList>
    </citation>
    <scope>NUCLEOTIDE SEQUENCE [LARGE SCALE GENOMIC DNA]</scope>
    <source>
        <strain evidence="10">ACAM 615</strain>
    </source>
</reference>
<dbReference type="InterPro" id="IPR051915">
    <property type="entry name" value="Cellulose_Degrad_GH3"/>
</dbReference>
<evidence type="ECO:0000256" key="4">
    <source>
        <dbReference type="ARBA" id="ARBA00022729"/>
    </source>
</evidence>
<comment type="similarity">
    <text evidence="2">Belongs to the glycosyl hydrolase 3 family.</text>
</comment>
<gene>
    <name evidence="9" type="ORF">GPAL_0460</name>
</gene>
<dbReference type="Proteomes" id="UP000006251">
    <property type="component" value="Unassembled WGS sequence"/>
</dbReference>
<dbReference type="EC" id="3.2.1.21" evidence="3"/>
<evidence type="ECO:0000259" key="7">
    <source>
        <dbReference type="Pfam" id="PF00933"/>
    </source>
</evidence>
<dbReference type="PROSITE" id="PS51257">
    <property type="entry name" value="PROKAR_LIPOPROTEIN"/>
    <property type="match status" value="1"/>
</dbReference>
<sequence length="605" mass="65586">MRTALILTLLLMIAGCTNLRSNKTESEVDVICEWGTQKFDLCQFKSYDDMIEALIAEMTLDEKIGQMTQSVWHNNVSPEVIRAKNIGSIIHTQGPTPGPNAIDWVNKFDEFQSSALQTRLGIPLLIAVDAVHGQNTFEGAVIFPHNIGMAATRNLGLIKQAAQITASEVAGTGFNWTFSPCIAMPQHEHWGRVYEGFTEDRDLTTAAVIASVRGHQGSNLANRNTIAATAKHFIGDGATEGGVEGGNAVMTDELMRERYLPPYAAAVDQGVAAIMVGFNSYNGLNMHQHTHLVTDVLKNELGFQGVVLTDWNGGLRFGEPHKVINAGIDMAMQPGNHEEFMSKLKLSIIDQTVPMSRIDDAVQRILAMKFSLGLFSEPFAKRELSLSVGSKAHRAVARQAVRESLVLLKNDNQALPLDASEPIAVVGTHANNSGLQSGGWSINWQGQTHSYAGATTILEGINSVSSNVEYAEKGCYAGMQAQKAVVVVGENPYAEGVGDSDELWLSDEHKALITGCKNLNKKVIVILISGRVLVINQDLNNSDAFIAAWLPGSEGGGIADFLFAIDGFKPTGKSPYSWPVEFADIPIAPYAEHALFKFGYGLQDY</sequence>
<dbReference type="GO" id="GO:0008422">
    <property type="term" value="F:beta-glucosidase activity"/>
    <property type="evidence" value="ECO:0007669"/>
    <property type="project" value="UniProtKB-EC"/>
</dbReference>
<comment type="caution">
    <text evidence="9">The sequence shown here is derived from an EMBL/GenBank/DDBJ whole genome shotgun (WGS) entry which is preliminary data.</text>
</comment>
<evidence type="ECO:0000256" key="1">
    <source>
        <dbReference type="ARBA" id="ARBA00000448"/>
    </source>
</evidence>
<proteinExistence type="inferred from homology"/>
<dbReference type="InterPro" id="IPR036881">
    <property type="entry name" value="Glyco_hydro_3_C_sf"/>
</dbReference>
<dbReference type="SUPFAM" id="SSF51445">
    <property type="entry name" value="(Trans)glycosidases"/>
    <property type="match status" value="1"/>
</dbReference>
<organism evidence="9 10">
    <name type="scientific">Brumicola pallidula DSM 14239 = ACAM 615</name>
    <dbReference type="NCBI Taxonomy" id="1121922"/>
    <lineage>
        <taxon>Bacteria</taxon>
        <taxon>Pseudomonadati</taxon>
        <taxon>Pseudomonadota</taxon>
        <taxon>Gammaproteobacteria</taxon>
        <taxon>Alteromonadales</taxon>
        <taxon>Alteromonadaceae</taxon>
        <taxon>Brumicola</taxon>
    </lineage>
</organism>
<keyword evidence="6 9" id="KW-0326">Glycosidase</keyword>
<dbReference type="Gene3D" id="3.40.50.1700">
    <property type="entry name" value="Glycoside hydrolase family 3 C-terminal domain"/>
    <property type="match status" value="1"/>
</dbReference>
<protein>
    <recommendedName>
        <fullName evidence="3">beta-glucosidase</fullName>
        <ecNumber evidence="3">3.2.1.21</ecNumber>
    </recommendedName>
</protein>
<evidence type="ECO:0000313" key="9">
    <source>
        <dbReference type="EMBL" id="GAC27340.1"/>
    </source>
</evidence>
<keyword evidence="10" id="KW-1185">Reference proteome</keyword>
<accession>K6ZVH8</accession>
<dbReference type="InterPro" id="IPR002772">
    <property type="entry name" value="Glyco_hydro_3_C"/>
</dbReference>
<dbReference type="InterPro" id="IPR036962">
    <property type="entry name" value="Glyco_hydro_3_N_sf"/>
</dbReference>
<keyword evidence="5 9" id="KW-0378">Hydrolase</keyword>
<dbReference type="PANTHER" id="PTHR30620:SF16">
    <property type="entry name" value="LYSOSOMAL BETA GLUCOSIDASE"/>
    <property type="match status" value="1"/>
</dbReference>
<dbReference type="PANTHER" id="PTHR30620">
    <property type="entry name" value="PERIPLASMIC BETA-GLUCOSIDASE-RELATED"/>
    <property type="match status" value="1"/>
</dbReference>
<evidence type="ECO:0000259" key="8">
    <source>
        <dbReference type="Pfam" id="PF01915"/>
    </source>
</evidence>